<dbReference type="SUPFAM" id="SSF51735">
    <property type="entry name" value="NAD(P)-binding Rossmann-fold domains"/>
    <property type="match status" value="1"/>
</dbReference>
<accession>A0ABP6Z1I3</accession>
<evidence type="ECO:0008006" key="3">
    <source>
        <dbReference type="Google" id="ProtNLM"/>
    </source>
</evidence>
<gene>
    <name evidence="1" type="ORF">GCM10022419_092450</name>
</gene>
<dbReference type="RefSeq" id="WP_345572344.1">
    <property type="nucleotide sequence ID" value="NZ_BAABDQ010000029.1"/>
</dbReference>
<dbReference type="EMBL" id="BAABDQ010000029">
    <property type="protein sequence ID" value="GAA3594753.1"/>
    <property type="molecule type" value="Genomic_DNA"/>
</dbReference>
<dbReference type="InterPro" id="IPR036291">
    <property type="entry name" value="NAD(P)-bd_dom_sf"/>
</dbReference>
<protein>
    <recommendedName>
        <fullName evidence="3">Short-chain dehydrogenase</fullName>
    </recommendedName>
</protein>
<dbReference type="Proteomes" id="UP001500630">
    <property type="component" value="Unassembled WGS sequence"/>
</dbReference>
<evidence type="ECO:0000313" key="2">
    <source>
        <dbReference type="Proteomes" id="UP001500630"/>
    </source>
</evidence>
<dbReference type="Gene3D" id="3.40.50.720">
    <property type="entry name" value="NAD(P)-binding Rossmann-like Domain"/>
    <property type="match status" value="1"/>
</dbReference>
<evidence type="ECO:0000313" key="1">
    <source>
        <dbReference type="EMBL" id="GAA3594753.1"/>
    </source>
</evidence>
<name>A0ABP6Z1I3_9ACTN</name>
<keyword evidence="2" id="KW-1185">Reference proteome</keyword>
<proteinExistence type="predicted"/>
<reference evidence="2" key="1">
    <citation type="journal article" date="2019" name="Int. J. Syst. Evol. Microbiol.">
        <title>The Global Catalogue of Microorganisms (GCM) 10K type strain sequencing project: providing services to taxonomists for standard genome sequencing and annotation.</title>
        <authorList>
            <consortium name="The Broad Institute Genomics Platform"/>
            <consortium name="The Broad Institute Genome Sequencing Center for Infectious Disease"/>
            <person name="Wu L."/>
            <person name="Ma J."/>
        </authorList>
    </citation>
    <scope>NUCLEOTIDE SEQUENCE [LARGE SCALE GENOMIC DNA]</scope>
    <source>
        <strain evidence="2">JCM 17326</strain>
    </source>
</reference>
<organism evidence="1 2">
    <name type="scientific">Nonomuraea rosea</name>
    <dbReference type="NCBI Taxonomy" id="638574"/>
    <lineage>
        <taxon>Bacteria</taxon>
        <taxon>Bacillati</taxon>
        <taxon>Actinomycetota</taxon>
        <taxon>Actinomycetes</taxon>
        <taxon>Streptosporangiales</taxon>
        <taxon>Streptosporangiaceae</taxon>
        <taxon>Nonomuraea</taxon>
    </lineage>
</organism>
<comment type="caution">
    <text evidence="1">The sequence shown here is derived from an EMBL/GenBank/DDBJ whole genome shotgun (WGS) entry which is preliminary data.</text>
</comment>
<sequence>MDLQFTGTVILVTGATSGIGLATAQMLSPLAAQVTGAEWALDGGALRQL</sequence>